<name>A0A5B7DDC6_PORTR</name>
<dbReference type="EMBL" id="VSRR010000761">
    <property type="protein sequence ID" value="MPC19340.1"/>
    <property type="molecule type" value="Genomic_DNA"/>
</dbReference>
<feature type="region of interest" description="Disordered" evidence="1">
    <location>
        <begin position="194"/>
        <end position="215"/>
    </location>
</feature>
<evidence type="ECO:0000313" key="2">
    <source>
        <dbReference type="EMBL" id="MPC19340.1"/>
    </source>
</evidence>
<gene>
    <name evidence="2" type="ORF">E2C01_012253</name>
</gene>
<reference evidence="2 3" key="1">
    <citation type="submission" date="2019-05" db="EMBL/GenBank/DDBJ databases">
        <title>Another draft genome of Portunus trituberculatus and its Hox gene families provides insights of decapod evolution.</title>
        <authorList>
            <person name="Jeong J.-H."/>
            <person name="Song I."/>
            <person name="Kim S."/>
            <person name="Choi T."/>
            <person name="Kim D."/>
            <person name="Ryu S."/>
            <person name="Kim W."/>
        </authorList>
    </citation>
    <scope>NUCLEOTIDE SEQUENCE [LARGE SCALE GENOMIC DNA]</scope>
    <source>
        <tissue evidence="2">Muscle</tissue>
    </source>
</reference>
<dbReference type="Proteomes" id="UP000324222">
    <property type="component" value="Unassembled WGS sequence"/>
</dbReference>
<evidence type="ECO:0000313" key="3">
    <source>
        <dbReference type="Proteomes" id="UP000324222"/>
    </source>
</evidence>
<accession>A0A5B7DDC6</accession>
<feature type="compositionally biased region" description="Basic and acidic residues" evidence="1">
    <location>
        <begin position="199"/>
        <end position="215"/>
    </location>
</feature>
<protein>
    <submittedName>
        <fullName evidence="2">Uncharacterized protein</fullName>
    </submittedName>
</protein>
<comment type="caution">
    <text evidence="2">The sequence shown here is derived from an EMBL/GenBank/DDBJ whole genome shotgun (WGS) entry which is preliminary data.</text>
</comment>
<organism evidence="2 3">
    <name type="scientific">Portunus trituberculatus</name>
    <name type="common">Swimming crab</name>
    <name type="synonym">Neptunus trituberculatus</name>
    <dbReference type="NCBI Taxonomy" id="210409"/>
    <lineage>
        <taxon>Eukaryota</taxon>
        <taxon>Metazoa</taxon>
        <taxon>Ecdysozoa</taxon>
        <taxon>Arthropoda</taxon>
        <taxon>Crustacea</taxon>
        <taxon>Multicrustacea</taxon>
        <taxon>Malacostraca</taxon>
        <taxon>Eumalacostraca</taxon>
        <taxon>Eucarida</taxon>
        <taxon>Decapoda</taxon>
        <taxon>Pleocyemata</taxon>
        <taxon>Brachyura</taxon>
        <taxon>Eubrachyura</taxon>
        <taxon>Portunoidea</taxon>
        <taxon>Portunidae</taxon>
        <taxon>Portuninae</taxon>
        <taxon>Portunus</taxon>
    </lineage>
</organism>
<evidence type="ECO:0000256" key="1">
    <source>
        <dbReference type="SAM" id="MobiDB-lite"/>
    </source>
</evidence>
<proteinExistence type="predicted"/>
<sequence>MHSALLTTPPLSRTRRYSSVRWRKLKPYVPKYTDESLHSTVEKEYNRDVTFGHDVIHGRSSPTDGHQGNIALACLHFLAFYSVGEFMNSQDRTRKFDEAVWAQQFGSQSGSTKETKQCESKRGGRDLEATMSALKSMYYLGGFSLAAYVLWKVTVRDPEEFRKLLPEKNELDYENASRKRSAAFVEILKHSAAGDSPEEAVKKLKKDLEKAPKTS</sequence>
<dbReference type="AlphaFoldDB" id="A0A5B7DDC6"/>
<keyword evidence="3" id="KW-1185">Reference proteome</keyword>